<feature type="transmembrane region" description="Helical" evidence="1">
    <location>
        <begin position="166"/>
        <end position="189"/>
    </location>
</feature>
<keyword evidence="3" id="KW-1185">Reference proteome</keyword>
<comment type="caution">
    <text evidence="2">The sequence shown here is derived from an EMBL/GenBank/DDBJ whole genome shotgun (WGS) entry which is preliminary data.</text>
</comment>
<feature type="transmembrane region" description="Helical" evidence="1">
    <location>
        <begin position="125"/>
        <end position="146"/>
    </location>
</feature>
<name>A0A2M9CHX4_9MICO</name>
<evidence type="ECO:0000313" key="2">
    <source>
        <dbReference type="EMBL" id="PJJ71469.1"/>
    </source>
</evidence>
<protein>
    <submittedName>
        <fullName evidence="2">Uncharacterized protein</fullName>
    </submittedName>
</protein>
<keyword evidence="1" id="KW-0812">Transmembrane</keyword>
<dbReference type="AlphaFoldDB" id="A0A2M9CHX4"/>
<sequence length="210" mass="22597">MGRVKPGDGRPLQPYRWWQLFARSLFHIRLAGDNGASDLWSVDVRHGGDSNGVVHGELYRNRVNETRAKLPAAFPVPGGTIEVAASSFGLKRCHFVGTDGTRRQLTPDPASAEGRRAHLGRARPVLSRAIGLVSGMVLVVGLLLGVPQIVEQITRIPFIAGHVGVFVSPIALAAEVNVVLVLVSVGASVERALRLRYNRLLDGGIFDGDD</sequence>
<keyword evidence="1" id="KW-0472">Membrane</keyword>
<keyword evidence="1" id="KW-1133">Transmembrane helix</keyword>
<dbReference type="Proteomes" id="UP000228758">
    <property type="component" value="Unassembled WGS sequence"/>
</dbReference>
<reference evidence="2 3" key="1">
    <citation type="submission" date="2017-11" db="EMBL/GenBank/DDBJ databases">
        <title>Genomic Encyclopedia of Archaeal and Bacterial Type Strains, Phase II (KMG-II): From Individual Species to Whole Genera.</title>
        <authorList>
            <person name="Goeker M."/>
        </authorList>
    </citation>
    <scope>NUCLEOTIDE SEQUENCE [LARGE SCALE GENOMIC DNA]</scope>
    <source>
        <strain evidence="2 3">DSM 27393</strain>
    </source>
</reference>
<accession>A0A2M9CHX4</accession>
<dbReference type="OrthoDB" id="2716688at2"/>
<organism evidence="2 3">
    <name type="scientific">Diaminobutyricimonas aerilata</name>
    <dbReference type="NCBI Taxonomy" id="1162967"/>
    <lineage>
        <taxon>Bacteria</taxon>
        <taxon>Bacillati</taxon>
        <taxon>Actinomycetota</taxon>
        <taxon>Actinomycetes</taxon>
        <taxon>Micrococcales</taxon>
        <taxon>Microbacteriaceae</taxon>
        <taxon>Diaminobutyricimonas</taxon>
    </lineage>
</organism>
<dbReference type="RefSeq" id="WP_100363766.1">
    <property type="nucleotide sequence ID" value="NZ_PGFF01000001.1"/>
</dbReference>
<evidence type="ECO:0000313" key="3">
    <source>
        <dbReference type="Proteomes" id="UP000228758"/>
    </source>
</evidence>
<proteinExistence type="predicted"/>
<gene>
    <name evidence="2" type="ORF">CLV46_1017</name>
</gene>
<evidence type="ECO:0000256" key="1">
    <source>
        <dbReference type="SAM" id="Phobius"/>
    </source>
</evidence>
<dbReference type="EMBL" id="PGFF01000001">
    <property type="protein sequence ID" value="PJJ71469.1"/>
    <property type="molecule type" value="Genomic_DNA"/>
</dbReference>